<dbReference type="Gene3D" id="3.40.1050.10">
    <property type="entry name" value="Carbonic anhydrase"/>
    <property type="match status" value="1"/>
</dbReference>
<evidence type="ECO:0000313" key="6">
    <source>
        <dbReference type="Proteomes" id="UP001257948"/>
    </source>
</evidence>
<comment type="caution">
    <text evidence="5">The sequence shown here is derived from an EMBL/GenBank/DDBJ whole genome shotgun (WGS) entry which is preliminary data.</text>
</comment>
<keyword evidence="6" id="KW-1185">Reference proteome</keyword>
<reference evidence="6" key="1">
    <citation type="submission" date="2023-07" db="EMBL/GenBank/DDBJ databases">
        <title>Draft genome sequence of the endophytic actinobacterium Streptomyces justiciae WPN32, a potential antibiotic producer.</title>
        <authorList>
            <person name="Yasawong M."/>
            <person name="Pana W."/>
            <person name="Ganta P."/>
            <person name="Santapan N."/>
            <person name="Songngamsuk T."/>
            <person name="Phatcharaharikarn M."/>
            <person name="Kerdtoob S."/>
            <person name="Nantapong N."/>
        </authorList>
    </citation>
    <scope>NUCLEOTIDE SEQUENCE [LARGE SCALE GENOMIC DNA]</scope>
    <source>
        <strain evidence="6">WPN32</strain>
    </source>
</reference>
<dbReference type="InterPro" id="IPR036874">
    <property type="entry name" value="Carbonic_anhydrase_sf"/>
</dbReference>
<protein>
    <submittedName>
        <fullName evidence="5">Carbonic anhydrase</fullName>
    </submittedName>
</protein>
<dbReference type="CDD" id="cd03378">
    <property type="entry name" value="beta_CA_cladeC"/>
    <property type="match status" value="1"/>
</dbReference>
<gene>
    <name evidence="5" type="ORF">RQC66_15330</name>
</gene>
<dbReference type="InterPro" id="IPR006311">
    <property type="entry name" value="TAT_signal"/>
</dbReference>
<proteinExistence type="inferred from homology"/>
<dbReference type="SMART" id="SM00947">
    <property type="entry name" value="Pro_CA"/>
    <property type="match status" value="1"/>
</dbReference>
<evidence type="ECO:0000256" key="1">
    <source>
        <dbReference type="ARBA" id="ARBA00006217"/>
    </source>
</evidence>
<feature type="region of interest" description="Disordered" evidence="3">
    <location>
        <begin position="36"/>
        <end position="63"/>
    </location>
</feature>
<feature type="compositionally biased region" description="Low complexity" evidence="3">
    <location>
        <begin position="40"/>
        <end position="62"/>
    </location>
</feature>
<feature type="signal peptide" evidence="4">
    <location>
        <begin position="1"/>
        <end position="30"/>
    </location>
</feature>
<dbReference type="PANTHER" id="PTHR11002:SF79">
    <property type="entry name" value="CARBONIC ANHYDRASE 2"/>
    <property type="match status" value="1"/>
</dbReference>
<sequence length="256" mass="26436">MGTTAHPQRRTVVTGGLAATAALLTGCSSASGTPKVTQVGAAGATPTPATSASTGPSSPGGAFTRLMEGNRRWVKGALLHPDQDPRRREAVAEEQKPYAVVLSCIDSRVPPELVFDTGIGDLFVIRTGGQVVAPVVTGSVEYGPVTAGTPLIVVLGHQRCGAIKAAYKAMHDRTTLPGNLQAIADSLRTAYAATARQKTDDPVDTMIRIHARQTAAALRSNTSLAPLAKQGDLAVVSAYYSLDTGRVEVLNGAPTA</sequence>
<dbReference type="PANTHER" id="PTHR11002">
    <property type="entry name" value="CARBONIC ANHYDRASE"/>
    <property type="match status" value="1"/>
</dbReference>
<dbReference type="Pfam" id="PF00484">
    <property type="entry name" value="Pro_CA"/>
    <property type="match status" value="1"/>
</dbReference>
<feature type="chain" id="PRO_5045253451" evidence="4">
    <location>
        <begin position="31"/>
        <end position="256"/>
    </location>
</feature>
<accession>A0ABU3LSE2</accession>
<evidence type="ECO:0000256" key="4">
    <source>
        <dbReference type="SAM" id="SignalP"/>
    </source>
</evidence>
<evidence type="ECO:0000256" key="3">
    <source>
        <dbReference type="SAM" id="MobiDB-lite"/>
    </source>
</evidence>
<evidence type="ECO:0000256" key="2">
    <source>
        <dbReference type="ARBA" id="ARBA00024993"/>
    </source>
</evidence>
<comment type="function">
    <text evidence="2">Catalyzes the reversible hydration of carbon dioxide to form bicarbonate.</text>
</comment>
<keyword evidence="4" id="KW-0732">Signal</keyword>
<dbReference type="InterPro" id="IPR001765">
    <property type="entry name" value="Carbonic_anhydrase"/>
</dbReference>
<dbReference type="RefSeq" id="WP_314201422.1">
    <property type="nucleotide sequence ID" value="NZ_JAVTLL010000009.1"/>
</dbReference>
<name>A0ABU3LSE2_9ACTN</name>
<comment type="similarity">
    <text evidence="1">Belongs to the beta-class carbonic anhydrase family.</text>
</comment>
<dbReference type="Proteomes" id="UP001257948">
    <property type="component" value="Unassembled WGS sequence"/>
</dbReference>
<dbReference type="SUPFAM" id="SSF53056">
    <property type="entry name" value="beta-carbonic anhydrase, cab"/>
    <property type="match status" value="1"/>
</dbReference>
<dbReference type="PROSITE" id="PS51318">
    <property type="entry name" value="TAT"/>
    <property type="match status" value="1"/>
</dbReference>
<organism evidence="5 6">
    <name type="scientific">Streptomyces justiciae</name>
    <dbReference type="NCBI Taxonomy" id="2780140"/>
    <lineage>
        <taxon>Bacteria</taxon>
        <taxon>Bacillati</taxon>
        <taxon>Actinomycetota</taxon>
        <taxon>Actinomycetes</taxon>
        <taxon>Kitasatosporales</taxon>
        <taxon>Streptomycetaceae</taxon>
        <taxon>Streptomyces</taxon>
    </lineage>
</organism>
<evidence type="ECO:0000313" key="5">
    <source>
        <dbReference type="EMBL" id="MDT7842110.1"/>
    </source>
</evidence>
<dbReference type="EMBL" id="JAVTLL010000009">
    <property type="protein sequence ID" value="MDT7842110.1"/>
    <property type="molecule type" value="Genomic_DNA"/>
</dbReference>